<evidence type="ECO:0000313" key="3">
    <source>
        <dbReference type="EMBL" id="KAK3314277.1"/>
    </source>
</evidence>
<reference evidence="3" key="1">
    <citation type="journal article" date="2023" name="Mol. Phylogenet. Evol.">
        <title>Genome-scale phylogeny and comparative genomics of the fungal order Sordariales.</title>
        <authorList>
            <person name="Hensen N."/>
            <person name="Bonometti L."/>
            <person name="Westerberg I."/>
            <person name="Brannstrom I.O."/>
            <person name="Guillou S."/>
            <person name="Cros-Aarteil S."/>
            <person name="Calhoun S."/>
            <person name="Haridas S."/>
            <person name="Kuo A."/>
            <person name="Mondo S."/>
            <person name="Pangilinan J."/>
            <person name="Riley R."/>
            <person name="LaButti K."/>
            <person name="Andreopoulos B."/>
            <person name="Lipzen A."/>
            <person name="Chen C."/>
            <person name="Yan M."/>
            <person name="Daum C."/>
            <person name="Ng V."/>
            <person name="Clum A."/>
            <person name="Steindorff A."/>
            <person name="Ohm R.A."/>
            <person name="Martin F."/>
            <person name="Silar P."/>
            <person name="Natvig D.O."/>
            <person name="Lalanne C."/>
            <person name="Gautier V."/>
            <person name="Ament-Velasquez S.L."/>
            <person name="Kruys A."/>
            <person name="Hutchinson M.I."/>
            <person name="Powell A.J."/>
            <person name="Barry K."/>
            <person name="Miller A.N."/>
            <person name="Grigoriev I.V."/>
            <person name="Debuchy R."/>
            <person name="Gladieux P."/>
            <person name="Hiltunen Thoren M."/>
            <person name="Johannesson H."/>
        </authorList>
    </citation>
    <scope>NUCLEOTIDE SEQUENCE</scope>
    <source>
        <strain evidence="3">CBS 118394</strain>
    </source>
</reference>
<accession>A0AAE0HXB5</accession>
<comment type="caution">
    <text evidence="3">The sequence shown here is derived from an EMBL/GenBank/DDBJ whole genome shotgun (WGS) entry which is preliminary data.</text>
</comment>
<gene>
    <name evidence="3" type="ORF">B0H66DRAFT_463929</name>
</gene>
<evidence type="ECO:0000259" key="2">
    <source>
        <dbReference type="PROSITE" id="PS50118"/>
    </source>
</evidence>
<organism evidence="3 4">
    <name type="scientific">Apodospora peruviana</name>
    <dbReference type="NCBI Taxonomy" id="516989"/>
    <lineage>
        <taxon>Eukaryota</taxon>
        <taxon>Fungi</taxon>
        <taxon>Dikarya</taxon>
        <taxon>Ascomycota</taxon>
        <taxon>Pezizomycotina</taxon>
        <taxon>Sordariomycetes</taxon>
        <taxon>Sordariomycetidae</taxon>
        <taxon>Sordariales</taxon>
        <taxon>Lasiosphaeriaceae</taxon>
        <taxon>Apodospora</taxon>
    </lineage>
</organism>
<feature type="non-terminal residue" evidence="3">
    <location>
        <position position="1"/>
    </location>
</feature>
<dbReference type="AlphaFoldDB" id="A0AAE0HXB5"/>
<dbReference type="InterPro" id="IPR036910">
    <property type="entry name" value="HMG_box_dom_sf"/>
</dbReference>
<dbReference type="Proteomes" id="UP001283341">
    <property type="component" value="Unassembled WGS sequence"/>
</dbReference>
<dbReference type="EMBL" id="JAUEDM010000007">
    <property type="protein sequence ID" value="KAK3314277.1"/>
    <property type="molecule type" value="Genomic_DNA"/>
</dbReference>
<dbReference type="GO" id="GO:0003677">
    <property type="term" value="F:DNA binding"/>
    <property type="evidence" value="ECO:0007669"/>
    <property type="project" value="UniProtKB-UniRule"/>
</dbReference>
<dbReference type="Pfam" id="PF00505">
    <property type="entry name" value="HMG_box"/>
    <property type="match status" value="1"/>
</dbReference>
<proteinExistence type="predicted"/>
<feature type="DNA-binding region" description="HMG box" evidence="1">
    <location>
        <begin position="10"/>
        <end position="86"/>
    </location>
</feature>
<keyword evidence="4" id="KW-1185">Reference proteome</keyword>
<dbReference type="SUPFAM" id="SSF47095">
    <property type="entry name" value="HMG-box"/>
    <property type="match status" value="1"/>
</dbReference>
<feature type="domain" description="HMG box" evidence="2">
    <location>
        <begin position="10"/>
        <end position="86"/>
    </location>
</feature>
<dbReference type="PROSITE" id="PS50118">
    <property type="entry name" value="HMG_BOX_2"/>
    <property type="match status" value="1"/>
</dbReference>
<dbReference type="Gene3D" id="1.10.30.10">
    <property type="entry name" value="High mobility group box domain"/>
    <property type="match status" value="1"/>
</dbReference>
<evidence type="ECO:0000313" key="4">
    <source>
        <dbReference type="Proteomes" id="UP001283341"/>
    </source>
</evidence>
<dbReference type="InterPro" id="IPR009071">
    <property type="entry name" value="HMG_box_dom"/>
</dbReference>
<dbReference type="GO" id="GO:0005634">
    <property type="term" value="C:nucleus"/>
    <property type="evidence" value="ECO:0007669"/>
    <property type="project" value="UniProtKB-UniRule"/>
</dbReference>
<keyword evidence="1" id="KW-0539">Nucleus</keyword>
<feature type="non-terminal residue" evidence="3">
    <location>
        <position position="96"/>
    </location>
</feature>
<protein>
    <recommendedName>
        <fullName evidence="2">HMG box domain-containing protein</fullName>
    </recommendedName>
</protein>
<evidence type="ECO:0000256" key="1">
    <source>
        <dbReference type="PROSITE-ProRule" id="PRU00267"/>
    </source>
</evidence>
<name>A0AAE0HXB5_9PEZI</name>
<sequence>ETKQRKPGKVGRALNTFFLYRKAHMARAMELTHTQFPKGHPRRTMQMILKVVAESWRLEPRAVRDSFQKLAAIETKNHQLAFPTYKYNPRTKGTKR</sequence>
<keyword evidence="1" id="KW-0238">DNA-binding</keyword>
<reference evidence="3" key="2">
    <citation type="submission" date="2023-06" db="EMBL/GenBank/DDBJ databases">
        <authorList>
            <consortium name="Lawrence Berkeley National Laboratory"/>
            <person name="Haridas S."/>
            <person name="Hensen N."/>
            <person name="Bonometti L."/>
            <person name="Westerberg I."/>
            <person name="Brannstrom I.O."/>
            <person name="Guillou S."/>
            <person name="Cros-Aarteil S."/>
            <person name="Calhoun S."/>
            <person name="Kuo A."/>
            <person name="Mondo S."/>
            <person name="Pangilinan J."/>
            <person name="Riley R."/>
            <person name="Labutti K."/>
            <person name="Andreopoulos B."/>
            <person name="Lipzen A."/>
            <person name="Chen C."/>
            <person name="Yanf M."/>
            <person name="Daum C."/>
            <person name="Ng V."/>
            <person name="Clum A."/>
            <person name="Steindorff A."/>
            <person name="Ohm R."/>
            <person name="Martin F."/>
            <person name="Silar P."/>
            <person name="Natvig D."/>
            <person name="Lalanne C."/>
            <person name="Gautier V."/>
            <person name="Ament-Velasquez S.L."/>
            <person name="Kruys A."/>
            <person name="Hutchinson M.I."/>
            <person name="Powell A.J."/>
            <person name="Barry K."/>
            <person name="Miller A.N."/>
            <person name="Grigoriev I.V."/>
            <person name="Debuchy R."/>
            <person name="Gladieux P."/>
            <person name="Thoren M.H."/>
            <person name="Johannesson H."/>
        </authorList>
    </citation>
    <scope>NUCLEOTIDE SEQUENCE</scope>
    <source>
        <strain evidence="3">CBS 118394</strain>
    </source>
</reference>